<dbReference type="AlphaFoldDB" id="A0A0E9U4B6"/>
<protein>
    <submittedName>
        <fullName evidence="1">Uncharacterized protein</fullName>
    </submittedName>
</protein>
<proteinExistence type="predicted"/>
<sequence>MASDLPFLLSDPTPFQPAIFRLHPFHAVIFPVLHFTLLQPVSQFCQVLPQ</sequence>
<reference evidence="1" key="1">
    <citation type="submission" date="2014-11" db="EMBL/GenBank/DDBJ databases">
        <authorList>
            <person name="Amaro Gonzalez C."/>
        </authorList>
    </citation>
    <scope>NUCLEOTIDE SEQUENCE</scope>
</reference>
<dbReference type="EMBL" id="GBXM01047906">
    <property type="protein sequence ID" value="JAH60671.1"/>
    <property type="molecule type" value="Transcribed_RNA"/>
</dbReference>
<accession>A0A0E9U4B6</accession>
<evidence type="ECO:0000313" key="1">
    <source>
        <dbReference type="EMBL" id="JAH60671.1"/>
    </source>
</evidence>
<organism evidence="1">
    <name type="scientific">Anguilla anguilla</name>
    <name type="common">European freshwater eel</name>
    <name type="synonym">Muraena anguilla</name>
    <dbReference type="NCBI Taxonomy" id="7936"/>
    <lineage>
        <taxon>Eukaryota</taxon>
        <taxon>Metazoa</taxon>
        <taxon>Chordata</taxon>
        <taxon>Craniata</taxon>
        <taxon>Vertebrata</taxon>
        <taxon>Euteleostomi</taxon>
        <taxon>Actinopterygii</taxon>
        <taxon>Neopterygii</taxon>
        <taxon>Teleostei</taxon>
        <taxon>Anguilliformes</taxon>
        <taxon>Anguillidae</taxon>
        <taxon>Anguilla</taxon>
    </lineage>
</organism>
<reference evidence="1" key="2">
    <citation type="journal article" date="2015" name="Fish Shellfish Immunol.">
        <title>Early steps in the European eel (Anguilla anguilla)-Vibrio vulnificus interaction in the gills: Role of the RtxA13 toxin.</title>
        <authorList>
            <person name="Callol A."/>
            <person name="Pajuelo D."/>
            <person name="Ebbesson L."/>
            <person name="Teles M."/>
            <person name="MacKenzie S."/>
            <person name="Amaro C."/>
        </authorList>
    </citation>
    <scope>NUCLEOTIDE SEQUENCE</scope>
</reference>
<name>A0A0E9U4B6_ANGAN</name>